<gene>
    <name evidence="9" type="primary">pstS</name>
    <name evidence="9" type="ORF">GRI58_00390</name>
</gene>
<evidence type="ECO:0000256" key="1">
    <source>
        <dbReference type="ARBA" id="ARBA00002841"/>
    </source>
</evidence>
<dbReference type="PIRSF" id="PIRSF002756">
    <property type="entry name" value="PstS"/>
    <property type="match status" value="1"/>
</dbReference>
<dbReference type="InterPro" id="IPR050962">
    <property type="entry name" value="Phosphate-bind_PstS"/>
</dbReference>
<comment type="subunit">
    <text evidence="3 7">The complex is composed of two ATP-binding proteins (PstB), two transmembrane proteins (PstC and PstA) and a solute-binding protein (PstS).</text>
</comment>
<dbReference type="GO" id="GO:0042301">
    <property type="term" value="F:phosphate ion binding"/>
    <property type="evidence" value="ECO:0007669"/>
    <property type="project" value="InterPro"/>
</dbReference>
<dbReference type="CDD" id="cd13565">
    <property type="entry name" value="PBP2_PstS"/>
    <property type="match status" value="1"/>
</dbReference>
<keyword evidence="5 7" id="KW-0813">Transport</keyword>
<dbReference type="NCBIfam" id="NF008171">
    <property type="entry name" value="PRK10918.1"/>
    <property type="match status" value="1"/>
</dbReference>
<evidence type="ECO:0000256" key="3">
    <source>
        <dbReference type="ARBA" id="ARBA00011529"/>
    </source>
</evidence>
<dbReference type="PANTHER" id="PTHR42996">
    <property type="entry name" value="PHOSPHATE-BINDING PROTEIN PSTS"/>
    <property type="match status" value="1"/>
</dbReference>
<dbReference type="Pfam" id="PF12849">
    <property type="entry name" value="PBP_like_2"/>
    <property type="match status" value="1"/>
</dbReference>
<dbReference type="GO" id="GO:0043190">
    <property type="term" value="C:ATP-binding cassette (ABC) transporter complex"/>
    <property type="evidence" value="ECO:0007669"/>
    <property type="project" value="InterPro"/>
</dbReference>
<dbReference type="EMBL" id="WTYA01000001">
    <property type="protein sequence ID" value="MXP27279.1"/>
    <property type="molecule type" value="Genomic_DNA"/>
</dbReference>
<reference evidence="9 10" key="1">
    <citation type="submission" date="2019-12" db="EMBL/GenBank/DDBJ databases">
        <title>Genomic-based taxomic classification of the family Erythrobacteraceae.</title>
        <authorList>
            <person name="Xu L."/>
        </authorList>
    </citation>
    <scope>NUCLEOTIDE SEQUENCE [LARGE SCALE GENOMIC DNA]</scope>
    <source>
        <strain evidence="9 10">KEMB 9005-328</strain>
    </source>
</reference>
<name>A0A845AD18_9SPHN</name>
<dbReference type="NCBIfam" id="TIGR00975">
    <property type="entry name" value="3a0107s03"/>
    <property type="match status" value="1"/>
</dbReference>
<comment type="similarity">
    <text evidence="2 7">Belongs to the PstS family.</text>
</comment>
<dbReference type="GO" id="GO:0035435">
    <property type="term" value="P:phosphate ion transmembrane transport"/>
    <property type="evidence" value="ECO:0007669"/>
    <property type="project" value="InterPro"/>
</dbReference>
<keyword evidence="6 7" id="KW-0592">Phosphate transport</keyword>
<dbReference type="PANTHER" id="PTHR42996:SF1">
    <property type="entry name" value="PHOSPHATE-BINDING PROTEIN PSTS"/>
    <property type="match status" value="1"/>
</dbReference>
<evidence type="ECO:0000256" key="5">
    <source>
        <dbReference type="ARBA" id="ARBA00022448"/>
    </source>
</evidence>
<comment type="caution">
    <text evidence="9">The sequence shown here is derived from an EMBL/GenBank/DDBJ whole genome shotgun (WGS) entry which is preliminary data.</text>
</comment>
<protein>
    <recommendedName>
        <fullName evidence="4 7">Phosphate-binding protein PstS</fullName>
    </recommendedName>
</protein>
<keyword evidence="10" id="KW-1185">Reference proteome</keyword>
<dbReference type="InterPro" id="IPR005673">
    <property type="entry name" value="ABC_phos-bd_PstS"/>
</dbReference>
<feature type="domain" description="PBP" evidence="8">
    <location>
        <begin position="22"/>
        <end position="308"/>
    </location>
</feature>
<dbReference type="AlphaFoldDB" id="A0A845AD18"/>
<sequence length="340" mass="35055">MGAFLLAGCGAKTTDNGAVSGANGSSSAITGAGSTFVYPVLSAWSADYLKANGVKVNYQSIGSGGGISQVKAGTVNFGASDKPLSPDELASAGLAQFPIIIGGVVPVVHIQGISKGQLKLTGSLLADIYLGKLLKWNDPAIVALNPGVKLPDAAITAVHRSDGSGTTFNFTHYLSQVSPAWKAGPSEGTSVNWTGGVGGKGNEGVAAYVDQIPNSIGYVEYAYVVQNNMAWAYLRNAAGNFVAPSAASFQAAAASADWTNAKEFDLVMTNAPGAQAFPITASTFILMPKNPSNKAASDAALKFFDWALENGKPQAAKLDYVPLPDALVKQIEDYTKANIK</sequence>
<evidence type="ECO:0000313" key="10">
    <source>
        <dbReference type="Proteomes" id="UP000439780"/>
    </source>
</evidence>
<accession>A0A845AD18</accession>
<comment type="function">
    <text evidence="1 7">Part of the ABC transporter complex PstSACB involved in phosphate import.</text>
</comment>
<evidence type="ECO:0000313" key="9">
    <source>
        <dbReference type="EMBL" id="MXP27279.1"/>
    </source>
</evidence>
<dbReference type="Proteomes" id="UP000439780">
    <property type="component" value="Unassembled WGS sequence"/>
</dbReference>
<dbReference type="Gene3D" id="3.40.190.10">
    <property type="entry name" value="Periplasmic binding protein-like II"/>
    <property type="match status" value="2"/>
</dbReference>
<evidence type="ECO:0000256" key="6">
    <source>
        <dbReference type="ARBA" id="ARBA00022592"/>
    </source>
</evidence>
<evidence type="ECO:0000256" key="4">
    <source>
        <dbReference type="ARBA" id="ARBA00021889"/>
    </source>
</evidence>
<dbReference type="SUPFAM" id="SSF53850">
    <property type="entry name" value="Periplasmic binding protein-like II"/>
    <property type="match status" value="1"/>
</dbReference>
<evidence type="ECO:0000259" key="8">
    <source>
        <dbReference type="Pfam" id="PF12849"/>
    </source>
</evidence>
<dbReference type="InterPro" id="IPR024370">
    <property type="entry name" value="PBP_domain"/>
</dbReference>
<proteinExistence type="inferred from homology"/>
<organism evidence="9 10">
    <name type="scientific">Qipengyuania algicida</name>
    <dbReference type="NCBI Taxonomy" id="1836209"/>
    <lineage>
        <taxon>Bacteria</taxon>
        <taxon>Pseudomonadati</taxon>
        <taxon>Pseudomonadota</taxon>
        <taxon>Alphaproteobacteria</taxon>
        <taxon>Sphingomonadales</taxon>
        <taxon>Erythrobacteraceae</taxon>
        <taxon>Qipengyuania</taxon>
    </lineage>
</organism>
<evidence type="ECO:0000256" key="7">
    <source>
        <dbReference type="PIRNR" id="PIRNR002756"/>
    </source>
</evidence>
<evidence type="ECO:0000256" key="2">
    <source>
        <dbReference type="ARBA" id="ARBA00008725"/>
    </source>
</evidence>